<sequence>MSSLSIAQPVGYNKSSCGYCKPKGTSRRDANETSFSYGFIAYRLSPSHYQQLIDQGWRRSGIYIYKPDNLRTCCPQHSIRLRTSSFRPSKAQRRAVGHLYWTLCGDTKPSKWKGKWGASRPWDLDAHLERVFVQHGHERPPPMHGPYSSTSHERIEVSLDKASATSEKYQLFRKYQAAIHGEAHDEISSRHGWEQFLVESPFPENDDDDQGSVDSPTFGLYHQAYRYRGQLIAVGVVDILPHCVSSVYFFYDPAYTAWELGKVSALVEIQLARSLQATTLPDLSWYYLGYYIHTCQKMRYKGTFKPAELLDTMDNQWYPLEQIMPNLECGQRYQFGAESIDPRTCESVSCLVPFSEAGVADRLPRPWPLGFADPTRMLVDCPECPVLIPTMSSPMLVTLQVRANDSYLRDNR</sequence>
<evidence type="ECO:0000256" key="2">
    <source>
        <dbReference type="ARBA" id="ARBA00012025"/>
    </source>
</evidence>
<proteinExistence type="inferred from homology"/>
<evidence type="ECO:0000313" key="8">
    <source>
        <dbReference type="Proteomes" id="UP000037751"/>
    </source>
</evidence>
<dbReference type="RefSeq" id="XP_017993707.1">
    <property type="nucleotide sequence ID" value="XM_018137399.1"/>
</dbReference>
<evidence type="ECO:0000256" key="3">
    <source>
        <dbReference type="ARBA" id="ARBA00022679"/>
    </source>
</evidence>
<dbReference type="OrthoDB" id="74183at2759"/>
<gene>
    <name evidence="7" type="ORF">Malapachy_2915</name>
</gene>
<dbReference type="PANTHER" id="PTHR21367:SF1">
    <property type="entry name" value="ARGINYL-TRNA--PROTEIN TRANSFERASE 1"/>
    <property type="match status" value="1"/>
</dbReference>
<name>A0A0M9VR08_9BASI</name>
<keyword evidence="8" id="KW-1185">Reference proteome</keyword>
<dbReference type="GeneID" id="28729275"/>
<dbReference type="InterPro" id="IPR007471">
    <property type="entry name" value="N-end_Aminoacyl_Trfase_N"/>
</dbReference>
<feature type="domain" description="N-end rule aminoacyl transferase C-terminal" evidence="6">
    <location>
        <begin position="167"/>
        <end position="311"/>
    </location>
</feature>
<dbReference type="InterPro" id="IPR007472">
    <property type="entry name" value="N-end_Aminoacyl_Trfase_C"/>
</dbReference>
<dbReference type="EMBL" id="LGAV01000001">
    <property type="protein sequence ID" value="KOS16075.1"/>
    <property type="molecule type" value="Genomic_DNA"/>
</dbReference>
<organism evidence="7 8">
    <name type="scientific">Malassezia pachydermatis</name>
    <dbReference type="NCBI Taxonomy" id="77020"/>
    <lineage>
        <taxon>Eukaryota</taxon>
        <taxon>Fungi</taxon>
        <taxon>Dikarya</taxon>
        <taxon>Basidiomycota</taxon>
        <taxon>Ustilaginomycotina</taxon>
        <taxon>Malasseziomycetes</taxon>
        <taxon>Malasseziales</taxon>
        <taxon>Malasseziaceae</taxon>
        <taxon>Malassezia</taxon>
    </lineage>
</organism>
<reference evidence="7 8" key="1">
    <citation type="submission" date="2015-07" db="EMBL/GenBank/DDBJ databases">
        <title>Draft Genome Sequence of Malassezia furfur CBS1878 and Malassezia pachydermatis CBS1879.</title>
        <authorList>
            <person name="Triana S."/>
            <person name="Ohm R."/>
            <person name="Gonzalez A."/>
            <person name="DeCock H."/>
            <person name="Restrepo S."/>
            <person name="Celis A."/>
        </authorList>
    </citation>
    <scope>NUCLEOTIDE SEQUENCE [LARGE SCALE GENOMIC DNA]</scope>
    <source>
        <strain evidence="7 8">CBS 1879</strain>
    </source>
</reference>
<dbReference type="SUPFAM" id="SSF55729">
    <property type="entry name" value="Acyl-CoA N-acyltransferases (Nat)"/>
    <property type="match status" value="1"/>
</dbReference>
<dbReference type="Pfam" id="PF04377">
    <property type="entry name" value="ATE_C"/>
    <property type="match status" value="1"/>
</dbReference>
<comment type="caution">
    <text evidence="7">The sequence shown here is derived from an EMBL/GenBank/DDBJ whole genome shotgun (WGS) entry which is preliminary data.</text>
</comment>
<dbReference type="VEuPathDB" id="FungiDB:Malapachy_2915"/>
<evidence type="ECO:0000256" key="1">
    <source>
        <dbReference type="ARBA" id="ARBA00009991"/>
    </source>
</evidence>
<dbReference type="AlphaFoldDB" id="A0A0M9VR08"/>
<protein>
    <recommendedName>
        <fullName evidence="2">arginyltransferase</fullName>
        <ecNumber evidence="2">2.3.2.8</ecNumber>
    </recommendedName>
</protein>
<comment type="similarity">
    <text evidence="1">Belongs to the R-transferase family.</text>
</comment>
<dbReference type="Pfam" id="PF04376">
    <property type="entry name" value="ATE_N"/>
    <property type="match status" value="1"/>
</dbReference>
<keyword evidence="4" id="KW-0012">Acyltransferase</keyword>
<dbReference type="InterPro" id="IPR030700">
    <property type="entry name" value="N-end_Aminoacyl_Trfase"/>
</dbReference>
<dbReference type="GO" id="GO:0004057">
    <property type="term" value="F:arginyl-tRNA--protein transferase activity"/>
    <property type="evidence" value="ECO:0007669"/>
    <property type="project" value="UniProtKB-EC"/>
</dbReference>
<feature type="domain" description="N-end aminoacyl transferase N-terminal" evidence="5">
    <location>
        <begin position="15"/>
        <end position="94"/>
    </location>
</feature>
<evidence type="ECO:0000313" key="7">
    <source>
        <dbReference type="EMBL" id="KOS16075.1"/>
    </source>
</evidence>
<evidence type="ECO:0000259" key="6">
    <source>
        <dbReference type="Pfam" id="PF04377"/>
    </source>
</evidence>
<dbReference type="STRING" id="77020.A0A0M9VR08"/>
<dbReference type="PANTHER" id="PTHR21367">
    <property type="entry name" value="ARGININE-TRNA-PROTEIN TRANSFERASE 1"/>
    <property type="match status" value="1"/>
</dbReference>
<dbReference type="GO" id="GO:0005737">
    <property type="term" value="C:cytoplasm"/>
    <property type="evidence" value="ECO:0007669"/>
    <property type="project" value="TreeGrafter"/>
</dbReference>
<dbReference type="Proteomes" id="UP000037751">
    <property type="component" value="Unassembled WGS sequence"/>
</dbReference>
<dbReference type="EC" id="2.3.2.8" evidence="2"/>
<keyword evidence="3 7" id="KW-0808">Transferase</keyword>
<evidence type="ECO:0000256" key="4">
    <source>
        <dbReference type="ARBA" id="ARBA00023315"/>
    </source>
</evidence>
<dbReference type="InterPro" id="IPR016181">
    <property type="entry name" value="Acyl_CoA_acyltransferase"/>
</dbReference>
<accession>A0A0M9VR08</accession>
<evidence type="ECO:0000259" key="5">
    <source>
        <dbReference type="Pfam" id="PF04376"/>
    </source>
</evidence>